<dbReference type="Proteomes" id="UP000198318">
    <property type="component" value="Unassembled WGS sequence"/>
</dbReference>
<evidence type="ECO:0000313" key="2">
    <source>
        <dbReference type="EMBL" id="SNT50178.1"/>
    </source>
</evidence>
<dbReference type="EMBL" id="FZOR01000036">
    <property type="protein sequence ID" value="SNT50178.1"/>
    <property type="molecule type" value="Genomic_DNA"/>
</dbReference>
<evidence type="ECO:0000313" key="3">
    <source>
        <dbReference type="Proteomes" id="UP000198318"/>
    </source>
</evidence>
<keyword evidence="3" id="KW-1185">Reference proteome</keyword>
<evidence type="ECO:0000256" key="1">
    <source>
        <dbReference type="SAM" id="SignalP"/>
    </source>
</evidence>
<keyword evidence="1" id="KW-0732">Signal</keyword>
<name>A0A239N7M0_9ACTN</name>
<organism evidence="2 3">
    <name type="scientific">Actinomadura meyerae</name>
    <dbReference type="NCBI Taxonomy" id="240840"/>
    <lineage>
        <taxon>Bacteria</taxon>
        <taxon>Bacillati</taxon>
        <taxon>Actinomycetota</taxon>
        <taxon>Actinomycetes</taxon>
        <taxon>Streptosporangiales</taxon>
        <taxon>Thermomonosporaceae</taxon>
        <taxon>Actinomadura</taxon>
    </lineage>
</organism>
<reference evidence="2 3" key="1">
    <citation type="submission" date="2017-06" db="EMBL/GenBank/DDBJ databases">
        <authorList>
            <person name="Kim H.J."/>
            <person name="Triplett B.A."/>
        </authorList>
    </citation>
    <scope>NUCLEOTIDE SEQUENCE [LARGE SCALE GENOMIC DNA]</scope>
    <source>
        <strain evidence="2 3">DSM 44715</strain>
    </source>
</reference>
<accession>A0A239N7M0</accession>
<feature type="signal peptide" evidence="1">
    <location>
        <begin position="1"/>
        <end position="26"/>
    </location>
</feature>
<sequence>MIGRVRTAPAAAILALCVGCSGSSSGDVVCAPCGPPVTVTVSGLGQLAGDGWRLRVCVGDLPCKSLPVPERASASCGRVPCTWMSPDALQLTLDGEPRRLAGVPVRVTTSKRGEAGARRAATMAFTAGRKPCGCDRAHADVRLG</sequence>
<dbReference type="AlphaFoldDB" id="A0A239N7M0"/>
<proteinExistence type="predicted"/>
<protein>
    <recommendedName>
        <fullName evidence="4">Lipoprotein</fullName>
    </recommendedName>
</protein>
<feature type="chain" id="PRO_5038455753" description="Lipoprotein" evidence="1">
    <location>
        <begin position="27"/>
        <end position="144"/>
    </location>
</feature>
<gene>
    <name evidence="2" type="ORF">SAMN05443665_103659</name>
</gene>
<evidence type="ECO:0008006" key="4">
    <source>
        <dbReference type="Google" id="ProtNLM"/>
    </source>
</evidence>